<dbReference type="Gene3D" id="3.40.50.2000">
    <property type="entry name" value="Glycogen Phosphorylase B"/>
    <property type="match status" value="2"/>
</dbReference>
<protein>
    <submittedName>
        <fullName evidence="2">UDP-N-acetylglucosamine 2-epimerase</fullName>
    </submittedName>
</protein>
<dbReference type="GO" id="GO:0006047">
    <property type="term" value="P:UDP-N-acetylglucosamine metabolic process"/>
    <property type="evidence" value="ECO:0007669"/>
    <property type="project" value="InterPro"/>
</dbReference>
<dbReference type="EMBL" id="CP009238">
    <property type="protein sequence ID" value="AIL33063.1"/>
    <property type="molecule type" value="Genomic_DNA"/>
</dbReference>
<proteinExistence type="predicted"/>
<evidence type="ECO:0000259" key="1">
    <source>
        <dbReference type="Pfam" id="PF02350"/>
    </source>
</evidence>
<dbReference type="InterPro" id="IPR029767">
    <property type="entry name" value="WecB-like"/>
</dbReference>
<organism evidence="2 3">
    <name type="scientific">Basilea psittacipulmonis DSM 24701</name>
    <dbReference type="NCBI Taxonomy" id="1072685"/>
    <lineage>
        <taxon>Bacteria</taxon>
        <taxon>Pseudomonadati</taxon>
        <taxon>Pseudomonadota</taxon>
        <taxon>Betaproteobacteria</taxon>
        <taxon>Burkholderiales</taxon>
        <taxon>Alcaligenaceae</taxon>
        <taxon>Basilea</taxon>
    </lineage>
</organism>
<dbReference type="Proteomes" id="UP000028945">
    <property type="component" value="Chromosome"/>
</dbReference>
<dbReference type="PANTHER" id="PTHR43174:SF3">
    <property type="entry name" value="UDP-N-ACETYLGLUCOSAMINE 2-EPIMERASE"/>
    <property type="match status" value="1"/>
</dbReference>
<dbReference type="eggNOG" id="COG0381">
    <property type="taxonomic scope" value="Bacteria"/>
</dbReference>
<gene>
    <name evidence="2" type="ORF">IX83_06865</name>
</gene>
<dbReference type="InterPro" id="IPR003331">
    <property type="entry name" value="UDP_GlcNAc_Epimerase_2_dom"/>
</dbReference>
<dbReference type="PANTHER" id="PTHR43174">
    <property type="entry name" value="UDP-N-ACETYLGLUCOSAMINE 2-EPIMERASE"/>
    <property type="match status" value="1"/>
</dbReference>
<dbReference type="HOGENOM" id="CLU_061127_0_0_4"/>
<dbReference type="NCBIfam" id="TIGR03568">
    <property type="entry name" value="NeuC_NnaA"/>
    <property type="match status" value="1"/>
</dbReference>
<dbReference type="RefSeq" id="WP_038500570.1">
    <property type="nucleotide sequence ID" value="NZ_AFWK01000021.1"/>
</dbReference>
<dbReference type="KEGG" id="bpsi:IX83_06865"/>
<accession>A0A077DIS9</accession>
<evidence type="ECO:0000313" key="2">
    <source>
        <dbReference type="EMBL" id="AIL33063.1"/>
    </source>
</evidence>
<dbReference type="GO" id="GO:0004553">
    <property type="term" value="F:hydrolase activity, hydrolyzing O-glycosyl compounds"/>
    <property type="evidence" value="ECO:0007669"/>
    <property type="project" value="InterPro"/>
</dbReference>
<dbReference type="Pfam" id="PF02350">
    <property type="entry name" value="Epimerase_2"/>
    <property type="match status" value="1"/>
</dbReference>
<dbReference type="OrthoDB" id="9803238at2"/>
<evidence type="ECO:0000313" key="3">
    <source>
        <dbReference type="Proteomes" id="UP000028945"/>
    </source>
</evidence>
<sequence>MKKILCITGTRADFGKLKPLLSFLESHFELHVVVTGMHMLSRYGSTFLEVQRERYKNIYLIPNQTDSEPMSSVIANTINILNRQIDFIKPDMIIIHGDRVEALAGAIAGSLNNTLVCHIEGGELSGTIDDSIRHAISKLSQIHMVCNEKAKERLIKMGENPQAIFTIGSPDIDIMLNTHLPSIEETKKHYDITFNDYAISLFHPVTTEYEDLAKYAKQYFAALAQSGKNYIVVYPNNDLGSDFIISEIKSLSTPNFKCFPSIRFEYFLTLLKHANFIIGNSSAGVREAPIYRVPAINVGTRQNKRSHMTGIKNCGYNTQEIIDAIQTIHDLSLPSYTHFEFGTGDSASLFKQYIESPELWSIPIQKTFYQ</sequence>
<reference evidence="2 3" key="1">
    <citation type="journal article" date="2014" name="BMC Genomics">
        <title>A genomic perspective on a new bacterial genus and species from the Alcaligenaceae family, Basilea psittacipulmonis.</title>
        <authorList>
            <person name="Whiteson K.L."/>
            <person name="Hernandez D."/>
            <person name="Lazarevic V."/>
            <person name="Gaia N."/>
            <person name="Farinelli L."/>
            <person name="Francois P."/>
            <person name="Pilo P."/>
            <person name="Frey J."/>
            <person name="Schrenzel J."/>
        </authorList>
    </citation>
    <scope>NUCLEOTIDE SEQUENCE [LARGE SCALE GENOMIC DNA]</scope>
    <source>
        <strain evidence="2 3">DSM 24701</strain>
    </source>
</reference>
<keyword evidence="3" id="KW-1185">Reference proteome</keyword>
<dbReference type="InterPro" id="IPR020004">
    <property type="entry name" value="UDP-GlcNAc_Epase"/>
</dbReference>
<feature type="domain" description="UDP-N-acetylglucosamine 2-epimerase" evidence="1">
    <location>
        <begin position="26"/>
        <end position="354"/>
    </location>
</feature>
<dbReference type="AlphaFoldDB" id="A0A077DIS9"/>
<dbReference type="SUPFAM" id="SSF53756">
    <property type="entry name" value="UDP-Glycosyltransferase/glycogen phosphorylase"/>
    <property type="match status" value="1"/>
</dbReference>
<dbReference type="STRING" id="1072685.IX83_06865"/>
<name>A0A077DIS9_9BURK</name>